<evidence type="ECO:0000259" key="4">
    <source>
        <dbReference type="Pfam" id="PF05368"/>
    </source>
</evidence>
<evidence type="ECO:0000313" key="6">
    <source>
        <dbReference type="Proteomes" id="UP000717696"/>
    </source>
</evidence>
<dbReference type="EMBL" id="JAGMUU010000053">
    <property type="protein sequence ID" value="KAH7111903.1"/>
    <property type="molecule type" value="Genomic_DNA"/>
</dbReference>
<evidence type="ECO:0000256" key="2">
    <source>
        <dbReference type="ARBA" id="ARBA00022857"/>
    </source>
</evidence>
<comment type="similarity">
    <text evidence="1">Belongs to the NmrA-type oxidoreductase family. Isoflavone reductase subfamily.</text>
</comment>
<name>A0A9P9I8H4_9HYPO</name>
<dbReference type="Pfam" id="PF05368">
    <property type="entry name" value="NmrA"/>
    <property type="match status" value="1"/>
</dbReference>
<dbReference type="AlphaFoldDB" id="A0A9P9I8H4"/>
<dbReference type="Proteomes" id="UP000717696">
    <property type="component" value="Unassembled WGS sequence"/>
</dbReference>
<dbReference type="Gene3D" id="3.40.50.720">
    <property type="entry name" value="NAD(P)-binding Rossmann-like Domain"/>
    <property type="match status" value="1"/>
</dbReference>
<accession>A0A9P9I8H4</accession>
<comment type="caution">
    <text evidence="5">The sequence shown here is derived from an EMBL/GenBank/DDBJ whole genome shotgun (WGS) entry which is preliminary data.</text>
</comment>
<dbReference type="InterPro" id="IPR008030">
    <property type="entry name" value="NmrA-like"/>
</dbReference>
<dbReference type="InterPro" id="IPR036291">
    <property type="entry name" value="NAD(P)-bd_dom_sf"/>
</dbReference>
<gene>
    <name evidence="5" type="ORF">B0J13DRAFT_659448</name>
</gene>
<dbReference type="PANTHER" id="PTHR47706:SF4">
    <property type="entry name" value="NMRA-LIKE DOMAIN-CONTAINING PROTEIN"/>
    <property type="match status" value="1"/>
</dbReference>
<protein>
    <recommendedName>
        <fullName evidence="4">NmrA-like domain-containing protein</fullName>
    </recommendedName>
</protein>
<dbReference type="Gene3D" id="3.90.25.10">
    <property type="entry name" value="UDP-galactose 4-epimerase, domain 1"/>
    <property type="match status" value="1"/>
</dbReference>
<reference evidence="5" key="1">
    <citation type="journal article" date="2021" name="Nat. Commun.">
        <title>Genetic determinants of endophytism in the Arabidopsis root mycobiome.</title>
        <authorList>
            <person name="Mesny F."/>
            <person name="Miyauchi S."/>
            <person name="Thiergart T."/>
            <person name="Pickel B."/>
            <person name="Atanasova L."/>
            <person name="Karlsson M."/>
            <person name="Huettel B."/>
            <person name="Barry K.W."/>
            <person name="Haridas S."/>
            <person name="Chen C."/>
            <person name="Bauer D."/>
            <person name="Andreopoulos W."/>
            <person name="Pangilinan J."/>
            <person name="LaButti K."/>
            <person name="Riley R."/>
            <person name="Lipzen A."/>
            <person name="Clum A."/>
            <person name="Drula E."/>
            <person name="Henrissat B."/>
            <person name="Kohler A."/>
            <person name="Grigoriev I.V."/>
            <person name="Martin F.M."/>
            <person name="Hacquard S."/>
        </authorList>
    </citation>
    <scope>NUCLEOTIDE SEQUENCE</scope>
    <source>
        <strain evidence="5">MPI-CAGE-AT-0021</strain>
    </source>
</reference>
<dbReference type="GO" id="GO:0016491">
    <property type="term" value="F:oxidoreductase activity"/>
    <property type="evidence" value="ECO:0007669"/>
    <property type="project" value="UniProtKB-KW"/>
</dbReference>
<proteinExistence type="inferred from homology"/>
<dbReference type="OrthoDB" id="10000533at2759"/>
<evidence type="ECO:0000256" key="3">
    <source>
        <dbReference type="ARBA" id="ARBA00023002"/>
    </source>
</evidence>
<keyword evidence="3" id="KW-0560">Oxidoreductase</keyword>
<sequence>MVKIAVAGGSGEVGQEVVDALAAPKKHDILILSRKDAPPGDVRPGVSWVKVNYEDRDQLTEILRGVHTVLSFIVVHWDPGSIAQKTLIDAAIAAGVKRFAPSEWGSSGLTDLPMYLGKAEVREYLKELNREKKVLEYTLFQQGIFLNYFASPFKTAKHLTPLNLFIDLQNRRAILLKGHEEDSLTLTTVQDLARVVSRAVEYEEEWPVIGGITGNKVTIGQLLALGEKLRGKPLETEKVHLEDIEAGVIKTSWVPQFRHPSIPQDQIDATSKHALIALLLSISKGGWITSDEWNRLLPDCKFTAIEEFLSDVWSGTP</sequence>
<organism evidence="5 6">
    <name type="scientific">Dactylonectria estremocensis</name>
    <dbReference type="NCBI Taxonomy" id="1079267"/>
    <lineage>
        <taxon>Eukaryota</taxon>
        <taxon>Fungi</taxon>
        <taxon>Dikarya</taxon>
        <taxon>Ascomycota</taxon>
        <taxon>Pezizomycotina</taxon>
        <taxon>Sordariomycetes</taxon>
        <taxon>Hypocreomycetidae</taxon>
        <taxon>Hypocreales</taxon>
        <taxon>Nectriaceae</taxon>
        <taxon>Dactylonectria</taxon>
    </lineage>
</organism>
<evidence type="ECO:0000256" key="1">
    <source>
        <dbReference type="ARBA" id="ARBA00005725"/>
    </source>
</evidence>
<keyword evidence="6" id="KW-1185">Reference proteome</keyword>
<dbReference type="SUPFAM" id="SSF51735">
    <property type="entry name" value="NAD(P)-binding Rossmann-fold domains"/>
    <property type="match status" value="1"/>
</dbReference>
<dbReference type="PANTHER" id="PTHR47706">
    <property type="entry name" value="NMRA-LIKE FAMILY PROTEIN"/>
    <property type="match status" value="1"/>
</dbReference>
<dbReference type="InterPro" id="IPR051609">
    <property type="entry name" value="NmrA/Isoflavone_reductase-like"/>
</dbReference>
<evidence type="ECO:0000313" key="5">
    <source>
        <dbReference type="EMBL" id="KAH7111903.1"/>
    </source>
</evidence>
<feature type="domain" description="NmrA-like" evidence="4">
    <location>
        <begin position="3"/>
        <end position="262"/>
    </location>
</feature>
<keyword evidence="2" id="KW-0521">NADP</keyword>